<comment type="similarity">
    <text evidence="2">Belongs to the bacterial solute-binding protein 2 family.</text>
</comment>
<name>A0A229UP78_9BACL</name>
<evidence type="ECO:0000313" key="6">
    <source>
        <dbReference type="Proteomes" id="UP000215509"/>
    </source>
</evidence>
<dbReference type="PANTHER" id="PTHR46847">
    <property type="entry name" value="D-ALLOSE-BINDING PERIPLASMIC PROTEIN-RELATED"/>
    <property type="match status" value="1"/>
</dbReference>
<organism evidence="5 6">
    <name type="scientific">Paenibacillus rigui</name>
    <dbReference type="NCBI Taxonomy" id="554312"/>
    <lineage>
        <taxon>Bacteria</taxon>
        <taxon>Bacillati</taxon>
        <taxon>Bacillota</taxon>
        <taxon>Bacilli</taxon>
        <taxon>Bacillales</taxon>
        <taxon>Paenibacillaceae</taxon>
        <taxon>Paenibacillus</taxon>
    </lineage>
</organism>
<dbReference type="Gene3D" id="3.40.50.2300">
    <property type="match status" value="2"/>
</dbReference>
<dbReference type="SUPFAM" id="SSF53822">
    <property type="entry name" value="Periplasmic binding protein-like I"/>
    <property type="match status" value="1"/>
</dbReference>
<dbReference type="GO" id="GO:0030246">
    <property type="term" value="F:carbohydrate binding"/>
    <property type="evidence" value="ECO:0007669"/>
    <property type="project" value="UniProtKB-ARBA"/>
</dbReference>
<evidence type="ECO:0000256" key="3">
    <source>
        <dbReference type="ARBA" id="ARBA00022729"/>
    </source>
</evidence>
<dbReference type="GO" id="GO:0030313">
    <property type="term" value="C:cell envelope"/>
    <property type="evidence" value="ECO:0007669"/>
    <property type="project" value="UniProtKB-SubCell"/>
</dbReference>
<protein>
    <submittedName>
        <fullName evidence="5">ABC transporter substrate-binding protein</fullName>
    </submittedName>
</protein>
<gene>
    <name evidence="5" type="ORF">CF651_15835</name>
</gene>
<keyword evidence="6" id="KW-1185">Reference proteome</keyword>
<comment type="caution">
    <text evidence="5">The sequence shown here is derived from an EMBL/GenBank/DDBJ whole genome shotgun (WGS) entry which is preliminary data.</text>
</comment>
<dbReference type="EMBL" id="NMQW01000023">
    <property type="protein sequence ID" value="OXM85347.1"/>
    <property type="molecule type" value="Genomic_DNA"/>
</dbReference>
<dbReference type="InterPro" id="IPR028082">
    <property type="entry name" value="Peripla_BP_I"/>
</dbReference>
<accession>A0A229UP78</accession>
<dbReference type="PROSITE" id="PS51257">
    <property type="entry name" value="PROKAR_LIPOPROTEIN"/>
    <property type="match status" value="1"/>
</dbReference>
<dbReference type="Proteomes" id="UP000215509">
    <property type="component" value="Unassembled WGS sequence"/>
</dbReference>
<evidence type="ECO:0000313" key="5">
    <source>
        <dbReference type="EMBL" id="OXM85347.1"/>
    </source>
</evidence>
<dbReference type="AlphaFoldDB" id="A0A229UP78"/>
<dbReference type="InterPro" id="IPR025997">
    <property type="entry name" value="SBP_2_dom"/>
</dbReference>
<reference evidence="5 6" key="1">
    <citation type="submission" date="2017-07" db="EMBL/GenBank/DDBJ databases">
        <title>Genome sequencing and assembly of Paenibacillus rigui.</title>
        <authorList>
            <person name="Mayilraj S."/>
        </authorList>
    </citation>
    <scope>NUCLEOTIDE SEQUENCE [LARGE SCALE GENOMIC DNA]</scope>
    <source>
        <strain evidence="5 6">JCM 16352</strain>
    </source>
</reference>
<proteinExistence type="inferred from homology"/>
<evidence type="ECO:0000256" key="2">
    <source>
        <dbReference type="ARBA" id="ARBA00007639"/>
    </source>
</evidence>
<comment type="subcellular location">
    <subcellularLocation>
        <location evidence="1">Cell envelope</location>
    </subcellularLocation>
</comment>
<keyword evidence="3" id="KW-0732">Signal</keyword>
<dbReference type="PANTHER" id="PTHR46847:SF1">
    <property type="entry name" value="D-ALLOSE-BINDING PERIPLASMIC PROTEIN-RELATED"/>
    <property type="match status" value="1"/>
</dbReference>
<dbReference type="Pfam" id="PF13407">
    <property type="entry name" value="Peripla_BP_4"/>
    <property type="match status" value="1"/>
</dbReference>
<sequence length="329" mass="35517">MKDGYQRSRLPLVVVLLVLLSCILSCSPVKEMSGGTPAAKSTVSLIVKMNQGDYWGTVRMGAEAAAKEFNVNLNVSAPADEKDVQGQIQLVNEAVSAGTDALVLAANDYKGLAEASERAAGQRIPVITIDSEVNSPKVLSFIGINNYEAGKKAGSKLVEQVSVTSRIAVLNFGAGAKNADEREQGLLDELARYPQVEVVSREYCYSDLKLCRELTKKLLTEKHADGIVALHAIASIGVADEVSAMGLAGKVQVVTFDNTPEDIEFLQEGVIQATIIQNPFSMGYLGVKYAVEAIQGKKIPKFVDTGTKVIDQENMFWSDNQKLLFPFVK</sequence>
<feature type="domain" description="Periplasmic binding protein" evidence="4">
    <location>
        <begin position="44"/>
        <end position="298"/>
    </location>
</feature>
<dbReference type="OrthoDB" id="6196975at2"/>
<evidence type="ECO:0000259" key="4">
    <source>
        <dbReference type="Pfam" id="PF13407"/>
    </source>
</evidence>
<evidence type="ECO:0000256" key="1">
    <source>
        <dbReference type="ARBA" id="ARBA00004196"/>
    </source>
</evidence>
<dbReference type="CDD" id="cd20006">
    <property type="entry name" value="PBP1_ABC_sugar_binding-like"/>
    <property type="match status" value="1"/>
</dbReference>